<proteinExistence type="predicted"/>
<dbReference type="Proteomes" id="UP000095767">
    <property type="component" value="Unassembled WGS sequence"/>
</dbReference>
<organism evidence="1 2">
    <name type="scientific">Dichanthelium oligosanthes</name>
    <dbReference type="NCBI Taxonomy" id="888268"/>
    <lineage>
        <taxon>Eukaryota</taxon>
        <taxon>Viridiplantae</taxon>
        <taxon>Streptophyta</taxon>
        <taxon>Embryophyta</taxon>
        <taxon>Tracheophyta</taxon>
        <taxon>Spermatophyta</taxon>
        <taxon>Magnoliopsida</taxon>
        <taxon>Liliopsida</taxon>
        <taxon>Poales</taxon>
        <taxon>Poaceae</taxon>
        <taxon>PACMAD clade</taxon>
        <taxon>Panicoideae</taxon>
        <taxon>Panicodae</taxon>
        <taxon>Paniceae</taxon>
        <taxon>Dichantheliinae</taxon>
        <taxon>Dichanthelium</taxon>
    </lineage>
</organism>
<evidence type="ECO:0000313" key="2">
    <source>
        <dbReference type="Proteomes" id="UP000095767"/>
    </source>
</evidence>
<gene>
    <name evidence="1" type="ORF">BAE44_0020247</name>
</gene>
<dbReference type="OrthoDB" id="3169417at2759"/>
<keyword evidence="2" id="KW-1185">Reference proteome</keyword>
<name>A0A1E5V0P5_9POAL</name>
<dbReference type="EMBL" id="LWDX02055806">
    <property type="protein sequence ID" value="OEL18730.1"/>
    <property type="molecule type" value="Genomic_DNA"/>
</dbReference>
<evidence type="ECO:0000313" key="1">
    <source>
        <dbReference type="EMBL" id="OEL18730.1"/>
    </source>
</evidence>
<accession>A0A1E5V0P5</accession>
<protein>
    <submittedName>
        <fullName evidence="1">Uncharacterized protein</fullName>
    </submittedName>
</protein>
<comment type="caution">
    <text evidence="1">The sequence shown here is derived from an EMBL/GenBank/DDBJ whole genome shotgun (WGS) entry which is preliminary data.</text>
</comment>
<reference evidence="1 2" key="1">
    <citation type="submission" date="2016-09" db="EMBL/GenBank/DDBJ databases">
        <title>The draft genome of Dichanthelium oligosanthes: A C3 panicoid grass species.</title>
        <authorList>
            <person name="Studer A.J."/>
            <person name="Schnable J.C."/>
            <person name="Brutnell T.P."/>
        </authorList>
    </citation>
    <scope>NUCLEOTIDE SEQUENCE [LARGE SCALE GENOMIC DNA]</scope>
    <source>
        <strain evidence="2">cv. Kellogg 1175</strain>
        <tissue evidence="1">Leaf</tissue>
    </source>
</reference>
<sequence length="177" mass="19600">AACGPPERASDQAGVRSGVYSHLAQLKTGTPAYKARRHKLAVSSETSDKIGTIQRRLAWPLRKDDTHKSRNGPNFFEILRGGPWFLADMPLGASFPPPPVFRAVTTRSLLFCSYVRPHLSLAVVPLAFLRLGPSNFSIITIRPFRALVSSHTCCSCASFLRVFFFTSPLRLPFTIIK</sequence>
<feature type="non-terminal residue" evidence="1">
    <location>
        <position position="1"/>
    </location>
</feature>
<dbReference type="AlphaFoldDB" id="A0A1E5V0P5"/>